<dbReference type="GO" id="GO:0016787">
    <property type="term" value="F:hydrolase activity"/>
    <property type="evidence" value="ECO:0007669"/>
    <property type="project" value="UniProtKB-KW"/>
</dbReference>
<feature type="domain" description="AB hydrolase-1" evidence="2">
    <location>
        <begin position="161"/>
        <end position="392"/>
    </location>
</feature>
<evidence type="ECO:0000313" key="4">
    <source>
        <dbReference type="Proteomes" id="UP000298781"/>
    </source>
</evidence>
<dbReference type="OrthoDB" id="9804723at2"/>
<dbReference type="RefSeq" id="WP_136962762.1">
    <property type="nucleotide sequence ID" value="NZ_CP039690.1"/>
</dbReference>
<sequence length="407" mass="42771">MTIAALTARLAATFADGELPRLGKGLDTVVRFRVGDAAVTITITNGMARFAPAHLEAAIEIAAPPAAWAKVLAVPPEPTFHAFTALALANPAFTITGDPLVVAQGRPVLERLIECLVASPPAAAEPVARDLGQITGVYREIRANGKRYQVFVESAGSGAPVLCLHTAGADARQFQGQLADVDLAGSHHFIAPDLPFHGRSMPPRDWSGGPYRLTKKAYLGFCAAFIEQAIGEPAIIAGGSMGAAMALVLAAERPDLVRGIVAIEPPFRSKGRLNPYQHHVAVHGGLHNASFVRGLMSPTSPLADRRRAAWIYSQGAPGIYAGDLAFYSEEFDGSVTAPMICAARTPVALLCGTYDYSATPEDGAKLALLIPGAKLTIMGGLGHFPMCEHPDLFQPHFAAALAHVRGG</sequence>
<keyword evidence="4" id="KW-1185">Reference proteome</keyword>
<dbReference type="InterPro" id="IPR029058">
    <property type="entry name" value="AB_hydrolase_fold"/>
</dbReference>
<evidence type="ECO:0000259" key="2">
    <source>
        <dbReference type="Pfam" id="PF12697"/>
    </source>
</evidence>
<reference evidence="3 4" key="1">
    <citation type="submission" date="2019-04" db="EMBL/GenBank/DDBJ databases">
        <title>Phreatobacter aquaticus sp. nov.</title>
        <authorList>
            <person name="Choi A."/>
        </authorList>
    </citation>
    <scope>NUCLEOTIDE SEQUENCE [LARGE SCALE GENOMIC DNA]</scope>
    <source>
        <strain evidence="3 4">KCTC 52518</strain>
    </source>
</reference>
<dbReference type="PANTHER" id="PTHR43798:SF31">
    <property type="entry name" value="AB HYDROLASE SUPERFAMILY PROTEIN YCLE"/>
    <property type="match status" value="1"/>
</dbReference>
<dbReference type="EMBL" id="CP039690">
    <property type="protein sequence ID" value="QCI67331.1"/>
    <property type="molecule type" value="Genomic_DNA"/>
</dbReference>
<dbReference type="KEGG" id="pstg:E8M01_25765"/>
<dbReference type="AlphaFoldDB" id="A0A4D7B370"/>
<evidence type="ECO:0000313" key="3">
    <source>
        <dbReference type="EMBL" id="QCI67331.1"/>
    </source>
</evidence>
<dbReference type="Proteomes" id="UP000298781">
    <property type="component" value="Chromosome"/>
</dbReference>
<organism evidence="3 4">
    <name type="scientific">Phreatobacter stygius</name>
    <dbReference type="NCBI Taxonomy" id="1940610"/>
    <lineage>
        <taxon>Bacteria</taxon>
        <taxon>Pseudomonadati</taxon>
        <taxon>Pseudomonadota</taxon>
        <taxon>Alphaproteobacteria</taxon>
        <taxon>Hyphomicrobiales</taxon>
        <taxon>Phreatobacteraceae</taxon>
        <taxon>Phreatobacter</taxon>
    </lineage>
</organism>
<dbReference type="Gene3D" id="3.40.50.1820">
    <property type="entry name" value="alpha/beta hydrolase"/>
    <property type="match status" value="1"/>
</dbReference>
<dbReference type="InterPro" id="IPR050266">
    <property type="entry name" value="AB_hydrolase_sf"/>
</dbReference>
<name>A0A4D7B370_9HYPH</name>
<protein>
    <submittedName>
        <fullName evidence="3">Alpha/beta hydrolase</fullName>
    </submittedName>
</protein>
<proteinExistence type="predicted"/>
<gene>
    <name evidence="3" type="ORF">E8M01_25765</name>
</gene>
<dbReference type="InterPro" id="IPR000073">
    <property type="entry name" value="AB_hydrolase_1"/>
</dbReference>
<dbReference type="SUPFAM" id="SSF53474">
    <property type="entry name" value="alpha/beta-Hydrolases"/>
    <property type="match status" value="1"/>
</dbReference>
<dbReference type="Pfam" id="PF12697">
    <property type="entry name" value="Abhydrolase_6"/>
    <property type="match status" value="1"/>
</dbReference>
<evidence type="ECO:0000256" key="1">
    <source>
        <dbReference type="ARBA" id="ARBA00022801"/>
    </source>
</evidence>
<accession>A0A4D7B370</accession>
<keyword evidence="1 3" id="KW-0378">Hydrolase</keyword>
<dbReference type="GO" id="GO:0016020">
    <property type="term" value="C:membrane"/>
    <property type="evidence" value="ECO:0007669"/>
    <property type="project" value="TreeGrafter"/>
</dbReference>
<dbReference type="PANTHER" id="PTHR43798">
    <property type="entry name" value="MONOACYLGLYCEROL LIPASE"/>
    <property type="match status" value="1"/>
</dbReference>